<reference evidence="2 3" key="1">
    <citation type="submission" date="2012-02" db="EMBL/GenBank/DDBJ databases">
        <title>Whole genome shotgun sequence of Gordonia terrae NBRC 100016.</title>
        <authorList>
            <person name="Takarada H."/>
            <person name="Hosoyama A."/>
            <person name="Tsuchikane K."/>
            <person name="Katsumata H."/>
            <person name="Yamazaki S."/>
            <person name="Fujita N."/>
        </authorList>
    </citation>
    <scope>NUCLEOTIDE SEQUENCE [LARGE SCALE GENOMIC DNA]</scope>
    <source>
        <strain evidence="2 3">NBRC 100016</strain>
    </source>
</reference>
<dbReference type="Proteomes" id="UP000004881">
    <property type="component" value="Unassembled WGS sequence"/>
</dbReference>
<name>A0ABQ0HJM9_9ACTN</name>
<keyword evidence="3" id="KW-1185">Reference proteome</keyword>
<sequence length="136" mass="13609">MRRPVSKASQVAVRLPNASGARGSVEAGGRLVEDEEPAAAEESTGHVESLALSTGEGAATLSDACVVTVREPTDEVVGIGASSGFGDLGRGGVGSGERDVLRDGRVGQQHLLGDDGDRGADGAACGEGKIVVVQQN</sequence>
<proteinExistence type="predicted"/>
<dbReference type="EMBL" id="BAFD01000111">
    <property type="protein sequence ID" value="GAB46095.1"/>
    <property type="molecule type" value="Genomic_DNA"/>
</dbReference>
<protein>
    <submittedName>
        <fullName evidence="2">Uncharacterized protein</fullName>
    </submittedName>
</protein>
<evidence type="ECO:0000313" key="2">
    <source>
        <dbReference type="EMBL" id="GAB46095.1"/>
    </source>
</evidence>
<organism evidence="2 3">
    <name type="scientific">Gordonia terrae NBRC 100016</name>
    <dbReference type="NCBI Taxonomy" id="1089454"/>
    <lineage>
        <taxon>Bacteria</taxon>
        <taxon>Bacillati</taxon>
        <taxon>Actinomycetota</taxon>
        <taxon>Actinomycetes</taxon>
        <taxon>Mycobacteriales</taxon>
        <taxon>Gordoniaceae</taxon>
        <taxon>Gordonia</taxon>
    </lineage>
</organism>
<gene>
    <name evidence="2" type="ORF">GOTRE_145_01050</name>
</gene>
<accession>A0ABQ0HJM9</accession>
<feature type="region of interest" description="Disordered" evidence="1">
    <location>
        <begin position="1"/>
        <end position="50"/>
    </location>
</feature>
<evidence type="ECO:0000256" key="1">
    <source>
        <dbReference type="SAM" id="MobiDB-lite"/>
    </source>
</evidence>
<evidence type="ECO:0000313" key="3">
    <source>
        <dbReference type="Proteomes" id="UP000004881"/>
    </source>
</evidence>
<comment type="caution">
    <text evidence="2">The sequence shown here is derived from an EMBL/GenBank/DDBJ whole genome shotgun (WGS) entry which is preliminary data.</text>
</comment>